<dbReference type="GO" id="GO:0005524">
    <property type="term" value="F:ATP binding"/>
    <property type="evidence" value="ECO:0007669"/>
    <property type="project" value="UniProtKB-KW"/>
</dbReference>
<keyword evidence="7" id="KW-0067">ATP-binding</keyword>
<dbReference type="GO" id="GO:0009927">
    <property type="term" value="F:histidine phosphotransfer kinase activity"/>
    <property type="evidence" value="ECO:0007669"/>
    <property type="project" value="TreeGrafter"/>
</dbReference>
<keyword evidence="8" id="KW-0902">Two-component regulatory system</keyword>
<feature type="transmembrane region" description="Helical" evidence="10">
    <location>
        <begin position="120"/>
        <end position="140"/>
    </location>
</feature>
<name>A0A1I2KWR6_9CLOT</name>
<dbReference type="SMART" id="SM00091">
    <property type="entry name" value="PAS"/>
    <property type="match status" value="1"/>
</dbReference>
<dbReference type="FunFam" id="3.30.565.10:FF:000037">
    <property type="entry name" value="Hybrid sensor histidine kinase/response regulator"/>
    <property type="match status" value="1"/>
</dbReference>
<dbReference type="STRING" id="1529.SAMN04487885_1077"/>
<dbReference type="Pfam" id="PF02518">
    <property type="entry name" value="HATPase_c"/>
    <property type="match status" value="1"/>
</dbReference>
<evidence type="ECO:0000256" key="1">
    <source>
        <dbReference type="ARBA" id="ARBA00000085"/>
    </source>
</evidence>
<dbReference type="GO" id="GO:0005886">
    <property type="term" value="C:plasma membrane"/>
    <property type="evidence" value="ECO:0007669"/>
    <property type="project" value="TreeGrafter"/>
</dbReference>
<evidence type="ECO:0000256" key="3">
    <source>
        <dbReference type="ARBA" id="ARBA00022553"/>
    </source>
</evidence>
<evidence type="ECO:0000256" key="10">
    <source>
        <dbReference type="SAM" id="Phobius"/>
    </source>
</evidence>
<evidence type="ECO:0000256" key="9">
    <source>
        <dbReference type="SAM" id="Coils"/>
    </source>
</evidence>
<dbReference type="InterPro" id="IPR013767">
    <property type="entry name" value="PAS_fold"/>
</dbReference>
<feature type="transmembrane region" description="Helical" evidence="10">
    <location>
        <begin position="6"/>
        <end position="28"/>
    </location>
</feature>
<feature type="transmembrane region" description="Helical" evidence="10">
    <location>
        <begin position="152"/>
        <end position="170"/>
    </location>
</feature>
<dbReference type="Gene3D" id="1.10.287.130">
    <property type="match status" value="1"/>
</dbReference>
<feature type="transmembrane region" description="Helical" evidence="10">
    <location>
        <begin position="65"/>
        <end position="83"/>
    </location>
</feature>
<dbReference type="PROSITE" id="PS50112">
    <property type="entry name" value="PAS"/>
    <property type="match status" value="1"/>
</dbReference>
<dbReference type="InterPro" id="IPR036890">
    <property type="entry name" value="HATPase_C_sf"/>
</dbReference>
<dbReference type="InterPro" id="IPR004358">
    <property type="entry name" value="Sig_transdc_His_kin-like_C"/>
</dbReference>
<dbReference type="NCBIfam" id="TIGR00229">
    <property type="entry name" value="sensory_box"/>
    <property type="match status" value="1"/>
</dbReference>
<dbReference type="InterPro" id="IPR035965">
    <property type="entry name" value="PAS-like_dom_sf"/>
</dbReference>
<dbReference type="PROSITE" id="PS50109">
    <property type="entry name" value="HIS_KIN"/>
    <property type="match status" value="1"/>
</dbReference>
<dbReference type="PRINTS" id="PR00344">
    <property type="entry name" value="BCTRLSENSOR"/>
</dbReference>
<feature type="coiled-coil region" evidence="9">
    <location>
        <begin position="201"/>
        <end position="232"/>
    </location>
</feature>
<feature type="transmembrane region" description="Helical" evidence="10">
    <location>
        <begin position="40"/>
        <end position="59"/>
    </location>
</feature>
<evidence type="ECO:0000313" key="14">
    <source>
        <dbReference type="Proteomes" id="UP000182135"/>
    </source>
</evidence>
<evidence type="ECO:0000256" key="5">
    <source>
        <dbReference type="ARBA" id="ARBA00022741"/>
    </source>
</evidence>
<keyword evidence="10" id="KW-0472">Membrane</keyword>
<comment type="catalytic activity">
    <reaction evidence="1">
        <text>ATP + protein L-histidine = ADP + protein N-phospho-L-histidine.</text>
        <dbReference type="EC" id="2.7.13.3"/>
    </reaction>
</comment>
<dbReference type="PANTHER" id="PTHR43047">
    <property type="entry name" value="TWO-COMPONENT HISTIDINE PROTEIN KINASE"/>
    <property type="match status" value="1"/>
</dbReference>
<keyword evidence="3" id="KW-0597">Phosphoprotein</keyword>
<feature type="domain" description="Histidine kinase" evidence="11">
    <location>
        <begin position="347"/>
        <end position="569"/>
    </location>
</feature>
<dbReference type="CDD" id="cd00082">
    <property type="entry name" value="HisKA"/>
    <property type="match status" value="1"/>
</dbReference>
<gene>
    <name evidence="13" type="ORF">SAMN04487885_1077</name>
</gene>
<keyword evidence="10" id="KW-1133">Transmembrane helix</keyword>
<keyword evidence="9" id="KW-0175">Coiled coil</keyword>
<accession>A0A1I2KWR6</accession>
<dbReference type="SUPFAM" id="SSF55785">
    <property type="entry name" value="PYP-like sensor domain (PAS domain)"/>
    <property type="match status" value="1"/>
</dbReference>
<dbReference type="InterPro" id="IPR003594">
    <property type="entry name" value="HATPase_dom"/>
</dbReference>
<dbReference type="AlphaFoldDB" id="A0A1I2KWR6"/>
<reference evidence="13 14" key="1">
    <citation type="submission" date="2016-10" db="EMBL/GenBank/DDBJ databases">
        <authorList>
            <person name="de Groot N.N."/>
        </authorList>
    </citation>
    <scope>NUCLEOTIDE SEQUENCE [LARGE SCALE GENOMIC DNA]</scope>
    <source>
        <strain evidence="13 14">NLAE-zl-G419</strain>
    </source>
</reference>
<evidence type="ECO:0000256" key="8">
    <source>
        <dbReference type="ARBA" id="ARBA00023012"/>
    </source>
</evidence>
<dbReference type="CDD" id="cd00130">
    <property type="entry name" value="PAS"/>
    <property type="match status" value="1"/>
</dbReference>
<protein>
    <recommendedName>
        <fullName evidence="2">histidine kinase</fullName>
        <ecNumber evidence="2">2.7.13.3</ecNumber>
    </recommendedName>
</protein>
<evidence type="ECO:0000256" key="6">
    <source>
        <dbReference type="ARBA" id="ARBA00022777"/>
    </source>
</evidence>
<dbReference type="SMART" id="SM00388">
    <property type="entry name" value="HisKA"/>
    <property type="match status" value="1"/>
</dbReference>
<keyword evidence="10" id="KW-0812">Transmembrane</keyword>
<dbReference type="GO" id="GO:0000155">
    <property type="term" value="F:phosphorelay sensor kinase activity"/>
    <property type="evidence" value="ECO:0007669"/>
    <property type="project" value="InterPro"/>
</dbReference>
<organism evidence="13 14">
    <name type="scientific">Clostridium cadaveris</name>
    <dbReference type="NCBI Taxonomy" id="1529"/>
    <lineage>
        <taxon>Bacteria</taxon>
        <taxon>Bacillati</taxon>
        <taxon>Bacillota</taxon>
        <taxon>Clostridia</taxon>
        <taxon>Eubacteriales</taxon>
        <taxon>Clostridiaceae</taxon>
        <taxon>Clostridium</taxon>
    </lineage>
</organism>
<evidence type="ECO:0000256" key="2">
    <source>
        <dbReference type="ARBA" id="ARBA00012438"/>
    </source>
</evidence>
<keyword evidence="6 13" id="KW-0418">Kinase</keyword>
<dbReference type="InterPro" id="IPR036097">
    <property type="entry name" value="HisK_dim/P_sf"/>
</dbReference>
<proteinExistence type="predicted"/>
<dbReference type="Pfam" id="PF00989">
    <property type="entry name" value="PAS"/>
    <property type="match status" value="1"/>
</dbReference>
<dbReference type="InterPro" id="IPR005467">
    <property type="entry name" value="His_kinase_dom"/>
</dbReference>
<evidence type="ECO:0000256" key="4">
    <source>
        <dbReference type="ARBA" id="ARBA00022679"/>
    </source>
</evidence>
<dbReference type="eggNOG" id="COG5002">
    <property type="taxonomic scope" value="Bacteria"/>
</dbReference>
<keyword evidence="4" id="KW-0808">Transferase</keyword>
<evidence type="ECO:0000259" key="11">
    <source>
        <dbReference type="PROSITE" id="PS50109"/>
    </source>
</evidence>
<evidence type="ECO:0000313" key="13">
    <source>
        <dbReference type="EMBL" id="SFF69617.1"/>
    </source>
</evidence>
<dbReference type="PANTHER" id="PTHR43047:SF72">
    <property type="entry name" value="OSMOSENSING HISTIDINE PROTEIN KINASE SLN1"/>
    <property type="match status" value="1"/>
</dbReference>
<keyword evidence="14" id="KW-1185">Reference proteome</keyword>
<evidence type="ECO:0000259" key="12">
    <source>
        <dbReference type="PROSITE" id="PS50112"/>
    </source>
</evidence>
<evidence type="ECO:0000256" key="7">
    <source>
        <dbReference type="ARBA" id="ARBA00022840"/>
    </source>
</evidence>
<dbReference type="Gene3D" id="3.30.450.20">
    <property type="entry name" value="PAS domain"/>
    <property type="match status" value="1"/>
</dbReference>
<dbReference type="Pfam" id="PF00512">
    <property type="entry name" value="HisKA"/>
    <property type="match status" value="1"/>
</dbReference>
<dbReference type="EMBL" id="FOOE01000007">
    <property type="protein sequence ID" value="SFF69617.1"/>
    <property type="molecule type" value="Genomic_DNA"/>
</dbReference>
<dbReference type="InterPro" id="IPR003661">
    <property type="entry name" value="HisK_dim/P_dom"/>
</dbReference>
<dbReference type="SUPFAM" id="SSF47384">
    <property type="entry name" value="Homodimeric domain of signal transducing histidine kinase"/>
    <property type="match status" value="1"/>
</dbReference>
<dbReference type="Proteomes" id="UP000182135">
    <property type="component" value="Unassembled WGS sequence"/>
</dbReference>
<dbReference type="GO" id="GO:0006355">
    <property type="term" value="P:regulation of DNA-templated transcription"/>
    <property type="evidence" value="ECO:0007669"/>
    <property type="project" value="InterPro"/>
</dbReference>
<dbReference type="Gene3D" id="3.30.565.10">
    <property type="entry name" value="Histidine kinase-like ATPase, C-terminal domain"/>
    <property type="match status" value="1"/>
</dbReference>
<dbReference type="InterPro" id="IPR000014">
    <property type="entry name" value="PAS"/>
</dbReference>
<dbReference type="EC" id="2.7.13.3" evidence="2"/>
<dbReference type="SMART" id="SM00387">
    <property type="entry name" value="HATPase_c"/>
    <property type="match status" value="1"/>
</dbReference>
<dbReference type="SUPFAM" id="SSF55874">
    <property type="entry name" value="ATPase domain of HSP90 chaperone/DNA topoisomerase II/histidine kinase"/>
    <property type="match status" value="1"/>
</dbReference>
<feature type="transmembrane region" description="Helical" evidence="10">
    <location>
        <begin position="95"/>
        <end position="114"/>
    </location>
</feature>
<dbReference type="OrthoDB" id="9813394at2"/>
<feature type="domain" description="PAS" evidence="12">
    <location>
        <begin position="218"/>
        <end position="269"/>
    </location>
</feature>
<keyword evidence="5" id="KW-0547">Nucleotide-binding</keyword>
<sequence>MDGEFTTSAILLVLNIMIAVLYTCIWNLERKSFIKLWVHAAFYSVSSHILYFIIIFIDLPHIRNILMILKCCFLILSSIYFIYGIFELMNRKLKLNIRIINIIIIASGIIMKIFRYTPRNFLQLYMNFVGIAIIVTSIVYSKTMIHKSLYKTYTKVSLMVFGIIVLFFNYGHSNYFSLISFCNTYTALQSVVYLSFLFLYFQNVKDELIEIKNRLQRNENKLRDIIENQKDVIFELDEYGKFTFVSDAARTILGYSGNELIGKNIKDIFKVDIETGIVRNEESYMKMEVIFERQDKKNISLDITWKNIKGNLNKFKGAVGSIRDITDHKLLDEYIKTDKIKTENFTNLSHDLRTPLNVINSTLQVVDLYKKENIKDQGEKLDNYLDVMKKNVYRLIKLVNNIIDISKLDSGFYKLNCTYGNMVEVVEDTCMLAVDYAKSKEITLQFDTTEEEMYSDFDEDKIERVVLNLLSNALRFTPRGGYIMVNMNMESENIIISIKDSGIGIEKEKIDLIFDKFTQLNKSNLRGTAGSGLGLSIVKSLIELHGGIIEVHSEINKGSNFIIRLPITNHNNGEKSALLARSKENIKIELGDI</sequence>